<dbReference type="AlphaFoldDB" id="A0A5S4XEB3"/>
<feature type="transmembrane region" description="Helical" evidence="1">
    <location>
        <begin position="5"/>
        <end position="23"/>
    </location>
</feature>
<keyword evidence="1" id="KW-1133">Transmembrane helix</keyword>
<feature type="transmembrane region" description="Helical" evidence="1">
    <location>
        <begin position="60"/>
        <end position="83"/>
    </location>
</feature>
<gene>
    <name evidence="2" type="ORF">FXB38_03315</name>
</gene>
<evidence type="ECO:0000256" key="1">
    <source>
        <dbReference type="SAM" id="Phobius"/>
    </source>
</evidence>
<keyword evidence="3" id="KW-1185">Reference proteome</keyword>
<proteinExistence type="predicted"/>
<keyword evidence="1" id="KW-0812">Transmembrane</keyword>
<feature type="transmembrane region" description="Helical" evidence="1">
    <location>
        <begin position="29"/>
        <end position="48"/>
    </location>
</feature>
<name>A0A5S4XEB3_9BRAD</name>
<evidence type="ECO:0000313" key="2">
    <source>
        <dbReference type="EMBL" id="TYL87820.1"/>
    </source>
</evidence>
<reference evidence="2 3" key="1">
    <citation type="submission" date="2019-08" db="EMBL/GenBank/DDBJ databases">
        <title>Bradyrhizobium hipponensis sp. nov., a rhizobium isolated from a Lupinus angustifolius root nodule in Tunisia.</title>
        <authorList>
            <person name="Off K."/>
            <person name="Rejili M."/>
            <person name="Mars M."/>
            <person name="Brachmann A."/>
            <person name="Marin M."/>
        </authorList>
    </citation>
    <scope>NUCLEOTIDE SEQUENCE [LARGE SCALE GENOMIC DNA]</scope>
    <source>
        <strain evidence="2 3">CTAW11</strain>
    </source>
</reference>
<dbReference type="OrthoDB" id="9931241at2"/>
<protein>
    <submittedName>
        <fullName evidence="2">Uncharacterized protein</fullName>
    </submittedName>
</protein>
<sequence length="107" mass="11430">MKYIVLCNVIGFPTGLLLVWRIARGRPILAWWVTIGSNIPTLAMLLSLSSGALNGFPAFGLLVGLGLGGFGLGSFAGATAILFGTEPPKWARGRLRKRSTRHAHSKL</sequence>
<dbReference type="Proteomes" id="UP000324853">
    <property type="component" value="Unassembled WGS sequence"/>
</dbReference>
<dbReference type="RefSeq" id="WP_148749341.1">
    <property type="nucleotide sequence ID" value="NZ_VSSR01000006.1"/>
</dbReference>
<evidence type="ECO:0000313" key="3">
    <source>
        <dbReference type="Proteomes" id="UP000324853"/>
    </source>
</evidence>
<keyword evidence="1" id="KW-0472">Membrane</keyword>
<accession>A0A5S4XEB3</accession>
<comment type="caution">
    <text evidence="2">The sequence shown here is derived from an EMBL/GenBank/DDBJ whole genome shotgun (WGS) entry which is preliminary data.</text>
</comment>
<dbReference type="EMBL" id="VSSR01000006">
    <property type="protein sequence ID" value="TYL87820.1"/>
    <property type="molecule type" value="Genomic_DNA"/>
</dbReference>
<organism evidence="2 3">
    <name type="scientific">Bradyrhizobium cytisi</name>
    <dbReference type="NCBI Taxonomy" id="515489"/>
    <lineage>
        <taxon>Bacteria</taxon>
        <taxon>Pseudomonadati</taxon>
        <taxon>Pseudomonadota</taxon>
        <taxon>Alphaproteobacteria</taxon>
        <taxon>Hyphomicrobiales</taxon>
        <taxon>Nitrobacteraceae</taxon>
        <taxon>Bradyrhizobium</taxon>
    </lineage>
</organism>